<reference evidence="9" key="3">
    <citation type="submission" date="2020-02" db="EMBL/GenBank/DDBJ databases">
        <authorList>
            <person name="Matsumoto Y."/>
            <person name="Motooka D."/>
            <person name="Nakamura S."/>
        </authorList>
    </citation>
    <scope>NUCLEOTIDE SEQUENCE</scope>
    <source>
        <strain evidence="9">JCM 16367</strain>
    </source>
</reference>
<dbReference type="AlphaFoldDB" id="A0A7I7P8X9"/>
<dbReference type="InterPro" id="IPR029046">
    <property type="entry name" value="LolA/LolB/LppX"/>
</dbReference>
<dbReference type="Gene3D" id="2.50.20.20">
    <property type="match status" value="1"/>
</dbReference>
<evidence type="ECO:0000256" key="7">
    <source>
        <dbReference type="ARBA" id="ARBA00023288"/>
    </source>
</evidence>
<evidence type="ECO:0000256" key="1">
    <source>
        <dbReference type="ARBA" id="ARBA00004196"/>
    </source>
</evidence>
<dbReference type="EMBL" id="AP022583">
    <property type="protein sequence ID" value="BBY05035.1"/>
    <property type="molecule type" value="Genomic_DNA"/>
</dbReference>
<feature type="chain" id="PRO_5044657858" evidence="8">
    <location>
        <begin position="18"/>
        <end position="247"/>
    </location>
</feature>
<evidence type="ECO:0000256" key="6">
    <source>
        <dbReference type="ARBA" id="ARBA00023139"/>
    </source>
</evidence>
<dbReference type="GO" id="GO:0030313">
    <property type="term" value="C:cell envelope"/>
    <property type="evidence" value="ECO:0007669"/>
    <property type="project" value="UniProtKB-SubCell"/>
</dbReference>
<evidence type="ECO:0000313" key="10">
    <source>
        <dbReference type="EMBL" id="ORB11518.1"/>
    </source>
</evidence>
<evidence type="ECO:0000313" key="9">
    <source>
        <dbReference type="EMBL" id="BBY05035.1"/>
    </source>
</evidence>
<dbReference type="KEGG" id="mnv:MNVI_03530"/>
<evidence type="ECO:0000256" key="4">
    <source>
        <dbReference type="ARBA" id="ARBA00022729"/>
    </source>
</evidence>
<name>A0A7I7P8X9_9MYCO</name>
<dbReference type="Pfam" id="PF07161">
    <property type="entry name" value="LppX_LprAFG"/>
    <property type="match status" value="1"/>
</dbReference>
<sequence>MKLSPRTIIVTAAAAFALVVAISGCGSHGSHPGGSSGASASAANKDVATILSSAADAMRKVTGMHVSLAVQGSVPNMLVTKLDGDISNTPKTVATGTATLLVGQSPQDAKFVYVDDHLYSDIGKPGSYTDFGNGKSIYNVSVLLDPNKGLANVISKLQGASVAGTEQVNGVATTKITGNSSADDIATLAGSKLTAQNVKTVPTTLWIASDGSSHLVKIQINPTGNTSVSLTMSDWGKQVTATKPPTT</sequence>
<dbReference type="EMBL" id="MVIC01000049">
    <property type="protein sequence ID" value="ORB11518.1"/>
    <property type="molecule type" value="Genomic_DNA"/>
</dbReference>
<accession>A0A7I7P8X9</accession>
<keyword evidence="4 8" id="KW-0732">Signal</keyword>
<dbReference type="CDD" id="cd16334">
    <property type="entry name" value="LppX-like"/>
    <property type="match status" value="1"/>
</dbReference>
<keyword evidence="3" id="KW-1003">Cell membrane</keyword>
<proteinExistence type="inferred from homology"/>
<reference evidence="9 12" key="2">
    <citation type="journal article" date="2019" name="Emerg. Microbes Infect.">
        <title>Comprehensive subspecies identification of 175 nontuberculous mycobacteria species based on 7547 genomic profiles.</title>
        <authorList>
            <person name="Matsumoto Y."/>
            <person name="Kinjo T."/>
            <person name="Motooka D."/>
            <person name="Nabeya D."/>
            <person name="Jung N."/>
            <person name="Uechi K."/>
            <person name="Horii T."/>
            <person name="Iida T."/>
            <person name="Fujita J."/>
            <person name="Nakamura S."/>
        </authorList>
    </citation>
    <scope>NUCLEOTIDE SEQUENCE [LARGE SCALE GENOMIC DNA]</scope>
    <source>
        <strain evidence="9 12">JCM 16367</strain>
    </source>
</reference>
<evidence type="ECO:0000256" key="5">
    <source>
        <dbReference type="ARBA" id="ARBA00023136"/>
    </source>
</evidence>
<protein>
    <submittedName>
        <fullName evidence="9">Lipoprotein LprA</fullName>
    </submittedName>
</protein>
<organism evidence="9 12">
    <name type="scientific">Mycobacterium noviomagense</name>
    <dbReference type="NCBI Taxonomy" id="459858"/>
    <lineage>
        <taxon>Bacteria</taxon>
        <taxon>Bacillati</taxon>
        <taxon>Actinomycetota</taxon>
        <taxon>Actinomycetes</taxon>
        <taxon>Mycobacteriales</taxon>
        <taxon>Mycobacteriaceae</taxon>
        <taxon>Mycobacterium</taxon>
    </lineage>
</organism>
<evidence type="ECO:0000256" key="2">
    <source>
        <dbReference type="ARBA" id="ARBA00009194"/>
    </source>
</evidence>
<gene>
    <name evidence="9" type="primary">lprA</name>
    <name evidence="10" type="ORF">BST37_19190</name>
    <name evidence="9" type="ORF">MNVI_03530</name>
</gene>
<keyword evidence="6" id="KW-0564">Palmitate</keyword>
<dbReference type="Proteomes" id="UP000466894">
    <property type="component" value="Chromosome"/>
</dbReference>
<evidence type="ECO:0000313" key="12">
    <source>
        <dbReference type="Proteomes" id="UP000466894"/>
    </source>
</evidence>
<dbReference type="PROSITE" id="PS51257">
    <property type="entry name" value="PROKAR_LIPOPROTEIN"/>
    <property type="match status" value="1"/>
</dbReference>
<evidence type="ECO:0000256" key="3">
    <source>
        <dbReference type="ARBA" id="ARBA00022475"/>
    </source>
</evidence>
<evidence type="ECO:0000313" key="11">
    <source>
        <dbReference type="Proteomes" id="UP000192374"/>
    </source>
</evidence>
<comment type="subcellular location">
    <subcellularLocation>
        <location evidence="1">Cell envelope</location>
    </subcellularLocation>
</comment>
<dbReference type="SUPFAM" id="SSF89392">
    <property type="entry name" value="Prokaryotic lipoproteins and lipoprotein localization factors"/>
    <property type="match status" value="1"/>
</dbReference>
<keyword evidence="11" id="KW-1185">Reference proteome</keyword>
<dbReference type="RefSeq" id="WP_083089394.1">
    <property type="nucleotide sequence ID" value="NZ_AP022583.1"/>
</dbReference>
<evidence type="ECO:0000256" key="8">
    <source>
        <dbReference type="SAM" id="SignalP"/>
    </source>
</evidence>
<reference evidence="10 11" key="1">
    <citation type="submission" date="2017-02" db="EMBL/GenBank/DDBJ databases">
        <title>The new phylogeny of genus Mycobacterium.</title>
        <authorList>
            <person name="Tortoli E."/>
            <person name="Trovato A."/>
            <person name="Cirillo D.M."/>
        </authorList>
    </citation>
    <scope>NUCLEOTIDE SEQUENCE [LARGE SCALE GENOMIC DNA]</scope>
    <source>
        <strain evidence="10 11">DSM 45145</strain>
    </source>
</reference>
<dbReference type="OrthoDB" id="4711443at2"/>
<dbReference type="InterPro" id="IPR009830">
    <property type="entry name" value="LppX/LprAFG"/>
</dbReference>
<comment type="similarity">
    <text evidence="2">Belongs to the LppX/LprAFG lipoprotein family.</text>
</comment>
<dbReference type="Proteomes" id="UP000192374">
    <property type="component" value="Unassembled WGS sequence"/>
</dbReference>
<keyword evidence="7 9" id="KW-0449">Lipoprotein</keyword>
<keyword evidence="5" id="KW-0472">Membrane</keyword>
<feature type="signal peptide" evidence="8">
    <location>
        <begin position="1"/>
        <end position="17"/>
    </location>
</feature>